<evidence type="ECO:0000256" key="1">
    <source>
        <dbReference type="ARBA" id="ARBA00007677"/>
    </source>
</evidence>
<dbReference type="Gene3D" id="3.90.550.10">
    <property type="entry name" value="Spore Coat Polysaccharide Biosynthesis Protein SpsA, Chain A"/>
    <property type="match status" value="1"/>
</dbReference>
<keyword evidence="5" id="KW-0732">Signal</keyword>
<dbReference type="PANTHER" id="PTHR31121:SF7">
    <property type="entry name" value="MANNOSYLTRANSFERASE KTR4-RELATED"/>
    <property type="match status" value="1"/>
</dbReference>
<dbReference type="OMA" id="SGNTWMG"/>
<dbReference type="InterPro" id="IPR002685">
    <property type="entry name" value="Glyco_trans_15"/>
</dbReference>
<proteinExistence type="inferred from homology"/>
<dbReference type="Pfam" id="PF01793">
    <property type="entry name" value="Glyco_transf_15"/>
    <property type="match status" value="2"/>
</dbReference>
<keyword evidence="3" id="KW-0808">Transferase</keyword>
<evidence type="ECO:0000256" key="2">
    <source>
        <dbReference type="ARBA" id="ARBA00022676"/>
    </source>
</evidence>
<feature type="signal peptide" evidence="5">
    <location>
        <begin position="1"/>
        <end position="35"/>
    </location>
</feature>
<evidence type="ECO:0000313" key="6">
    <source>
        <dbReference type="EMBL" id="OAA51527.1"/>
    </source>
</evidence>
<comment type="similarity">
    <text evidence="1">Belongs to the glycosyltransferase 15 family.</text>
</comment>
<gene>
    <name evidence="6" type="ORF">NOR_00120</name>
</gene>
<dbReference type="GO" id="GO:0016020">
    <property type="term" value="C:membrane"/>
    <property type="evidence" value="ECO:0007669"/>
    <property type="project" value="InterPro"/>
</dbReference>
<comment type="caution">
    <text evidence="6">The sequence shown here is derived from an EMBL/GenBank/DDBJ whole genome shotgun (WGS) entry which is preliminary data.</text>
</comment>
<keyword evidence="7" id="KW-1185">Reference proteome</keyword>
<evidence type="ECO:0000256" key="3">
    <source>
        <dbReference type="ARBA" id="ARBA00022679"/>
    </source>
</evidence>
<dbReference type="GO" id="GO:0005794">
    <property type="term" value="C:Golgi apparatus"/>
    <property type="evidence" value="ECO:0007669"/>
    <property type="project" value="TreeGrafter"/>
</dbReference>
<evidence type="ECO:0000256" key="4">
    <source>
        <dbReference type="SAM" id="MobiDB-lite"/>
    </source>
</evidence>
<dbReference type="EMBL" id="AZHC01000001">
    <property type="protein sequence ID" value="OAA51527.1"/>
    <property type="molecule type" value="Genomic_DNA"/>
</dbReference>
<feature type="region of interest" description="Disordered" evidence="4">
    <location>
        <begin position="128"/>
        <end position="153"/>
    </location>
</feature>
<dbReference type="GO" id="GO:0000026">
    <property type="term" value="F:alpha-1,2-mannosyltransferase activity"/>
    <property type="evidence" value="ECO:0007669"/>
    <property type="project" value="TreeGrafter"/>
</dbReference>
<evidence type="ECO:0000256" key="5">
    <source>
        <dbReference type="SAM" id="SignalP"/>
    </source>
</evidence>
<accession>A0A167KCA2</accession>
<dbReference type="GO" id="GO:0000032">
    <property type="term" value="P:cell wall mannoprotein biosynthetic process"/>
    <property type="evidence" value="ECO:0007669"/>
    <property type="project" value="TreeGrafter"/>
</dbReference>
<organism evidence="6 7">
    <name type="scientific">Metarhizium rileyi (strain RCEF 4871)</name>
    <name type="common">Nomuraea rileyi</name>
    <dbReference type="NCBI Taxonomy" id="1649241"/>
    <lineage>
        <taxon>Eukaryota</taxon>
        <taxon>Fungi</taxon>
        <taxon>Dikarya</taxon>
        <taxon>Ascomycota</taxon>
        <taxon>Pezizomycotina</taxon>
        <taxon>Sordariomycetes</taxon>
        <taxon>Hypocreomycetidae</taxon>
        <taxon>Hypocreales</taxon>
        <taxon>Clavicipitaceae</taxon>
        <taxon>Metarhizium</taxon>
    </lineage>
</organism>
<dbReference type="Proteomes" id="UP000243498">
    <property type="component" value="Unassembled WGS sequence"/>
</dbReference>
<name>A0A167KCA2_METRR</name>
<protein>
    <submittedName>
        <fullName evidence="6">Alpha-1,2 mannosyltransferase KTR1</fullName>
    </submittedName>
</protein>
<dbReference type="InterPro" id="IPR029044">
    <property type="entry name" value="Nucleotide-diphossugar_trans"/>
</dbReference>
<feature type="chain" id="PRO_5007889330" evidence="5">
    <location>
        <begin position="36"/>
        <end position="461"/>
    </location>
</feature>
<dbReference type="SUPFAM" id="SSF53448">
    <property type="entry name" value="Nucleotide-diphospho-sugar transferases"/>
    <property type="match status" value="1"/>
</dbReference>
<feature type="compositionally biased region" description="Polar residues" evidence="4">
    <location>
        <begin position="131"/>
        <end position="140"/>
    </location>
</feature>
<dbReference type="GO" id="GO:0006493">
    <property type="term" value="P:protein O-linked glycosylation"/>
    <property type="evidence" value="ECO:0007669"/>
    <property type="project" value="TreeGrafter"/>
</dbReference>
<evidence type="ECO:0000313" key="7">
    <source>
        <dbReference type="Proteomes" id="UP000243498"/>
    </source>
</evidence>
<sequence length="461" mass="53278">MTSWRHCISLSPSFVWLAKLSWLWLFVCFSSHVHSLSTPFAHAGDVAPRAALVTLAYEYDLQPLLSSMHQLEDAFNRRYNYDWVFFSTAPLSEEFRQLTSNATTATCIYEVVRQGDANLRLWERYPFSREGPSQTSQEAPSPTRGDTFEPIETSRQLQRWNNGPFAREKRLQTYDWFWRIEPGAQFTHDIGFDIFRFMRDHNIAYGSNEANHALAHRSPLSQQVKGFLDKHSDLLHAEADVAWLLGLSDSRYSRRVLLKKPQESGSGAIQFWPRSLDTVDTGDDDANNPAEAFTNWLRTFCKSGTSPKFDIGSLSFFRSHSHQVLLDHFDRYDGQYDEGLGDMLVPTISASMFLPQKSVWNFRQKDRGYTHWPQPPDSTPEPKLRLWHRMRRAVRNDSHQKTTKRTKTSLRDGQNKLVERSSLWDMIAEDFGRQATIPGLQSGNTVIDERNFALSLTQDER</sequence>
<dbReference type="GO" id="GO:0006487">
    <property type="term" value="P:protein N-linked glycosylation"/>
    <property type="evidence" value="ECO:0007669"/>
    <property type="project" value="TreeGrafter"/>
</dbReference>
<keyword evidence="2 6" id="KW-0328">Glycosyltransferase</keyword>
<dbReference type="PANTHER" id="PTHR31121">
    <property type="entry name" value="ALPHA-1,2 MANNOSYLTRANSFERASE KTR1"/>
    <property type="match status" value="1"/>
</dbReference>
<dbReference type="AlphaFoldDB" id="A0A167KCA2"/>
<dbReference type="OrthoDB" id="202470at2759"/>
<reference evidence="6 7" key="1">
    <citation type="journal article" date="2016" name="Genome Biol. Evol.">
        <title>Divergent and convergent evolution of fungal pathogenicity.</title>
        <authorList>
            <person name="Shang Y."/>
            <person name="Xiao G."/>
            <person name="Zheng P."/>
            <person name="Cen K."/>
            <person name="Zhan S."/>
            <person name="Wang C."/>
        </authorList>
    </citation>
    <scope>NUCLEOTIDE SEQUENCE [LARGE SCALE GENOMIC DNA]</scope>
    <source>
        <strain evidence="6 7">RCEF 4871</strain>
    </source>
</reference>